<accession>A0A2S9U8G6</accession>
<dbReference type="InterPro" id="IPR013078">
    <property type="entry name" value="His_Pase_superF_clade-1"/>
</dbReference>
<reference evidence="1 2" key="1">
    <citation type="submission" date="2020-05" db="EMBL/GenBank/DDBJ databases">
        <title>The draft genome of Cronobacter sakazakii strain 145005.</title>
        <authorList>
            <person name="Yang J."/>
            <person name="Liu L."/>
            <person name="Feng Y."/>
            <person name="Zong Z."/>
        </authorList>
    </citation>
    <scope>NUCLEOTIDE SEQUENCE [LARGE SCALE GENOMIC DNA]</scope>
    <source>
        <strain evidence="1 2">145005</strain>
        <plasmid evidence="1">pMCR10_145005</plasmid>
    </source>
</reference>
<dbReference type="Pfam" id="PF00300">
    <property type="entry name" value="His_Phos_1"/>
    <property type="match status" value="1"/>
</dbReference>
<proteinExistence type="predicted"/>
<dbReference type="InterPro" id="IPR029033">
    <property type="entry name" value="His_PPase_superfam"/>
</dbReference>
<dbReference type="AlphaFoldDB" id="A0A2S9U8G6"/>
<organism evidence="1 2">
    <name type="scientific">Cronobacter sakazakii</name>
    <name type="common">Enterobacter sakazakii</name>
    <dbReference type="NCBI Taxonomy" id="28141"/>
    <lineage>
        <taxon>Bacteria</taxon>
        <taxon>Pseudomonadati</taxon>
        <taxon>Pseudomonadota</taxon>
        <taxon>Gammaproteobacteria</taxon>
        <taxon>Enterobacterales</taxon>
        <taxon>Enterobacteriaceae</taxon>
        <taxon>Cronobacter</taxon>
    </lineage>
</organism>
<evidence type="ECO:0000313" key="2">
    <source>
        <dbReference type="Proteomes" id="UP000548673"/>
    </source>
</evidence>
<sequence>MEDMEIILMRHGSPDIAHSGAIGSRDMPGWISRYNEAGTGNDLPPEASRALAARAGIVISSDLPRALSSLKTMGCDPVQTDALYREAELPVHSIGRLRLSPLAWSGIFRMLWLCGLSGNAETLHAAKARAAMAAQNLAALAGNAQSPVLLMGHGIMNRLIARSLVRQGWREIRKPEKGYWGAGVYRLAE</sequence>
<dbReference type="RefSeq" id="WP_007896792.1">
    <property type="nucleotide sequence ID" value="NZ_CABMLV010000002.1"/>
</dbReference>
<dbReference type="Proteomes" id="UP000548673">
    <property type="component" value="Unassembled WGS sequence"/>
</dbReference>
<gene>
    <name evidence="1" type="ORF">HRR37_21415</name>
</gene>
<dbReference type="SUPFAM" id="SSF53254">
    <property type="entry name" value="Phosphoglycerate mutase-like"/>
    <property type="match status" value="1"/>
</dbReference>
<protein>
    <submittedName>
        <fullName evidence="1">Histidine phosphatase family protein</fullName>
    </submittedName>
</protein>
<keyword evidence="1" id="KW-0614">Plasmid</keyword>
<dbReference type="KEGG" id="csj:CSK29544_1p0068"/>
<dbReference type="Gene3D" id="3.40.50.1240">
    <property type="entry name" value="Phosphoglycerate mutase-like"/>
    <property type="match status" value="1"/>
</dbReference>
<comment type="caution">
    <text evidence="1">The sequence shown here is derived from an EMBL/GenBank/DDBJ whole genome shotgun (WGS) entry which is preliminary data.</text>
</comment>
<geneLocation type="plasmid" evidence="1">
    <name>pMCR10_145005</name>
</geneLocation>
<evidence type="ECO:0000313" key="1">
    <source>
        <dbReference type="EMBL" id="NYV44845.1"/>
    </source>
</evidence>
<name>A0A2S9U8G6_CROSK</name>
<dbReference type="EMBL" id="JABTXY010000030">
    <property type="protein sequence ID" value="NYV44845.1"/>
    <property type="molecule type" value="Genomic_DNA"/>
</dbReference>
<dbReference type="GeneID" id="56733609"/>